<gene>
    <name evidence="1" type="ORF">FB559_3635</name>
</gene>
<comment type="caution">
    <text evidence="1">The sequence shown here is derived from an EMBL/GenBank/DDBJ whole genome shotgun (WGS) entry which is preliminary data.</text>
</comment>
<dbReference type="Proteomes" id="UP000316096">
    <property type="component" value="Unassembled WGS sequence"/>
</dbReference>
<name>A0A543CLP1_9ACTN</name>
<evidence type="ECO:0000313" key="2">
    <source>
        <dbReference type="Proteomes" id="UP000316096"/>
    </source>
</evidence>
<reference evidence="1 2" key="1">
    <citation type="submission" date="2019-06" db="EMBL/GenBank/DDBJ databases">
        <title>Sequencing the genomes of 1000 actinobacteria strains.</title>
        <authorList>
            <person name="Klenk H.-P."/>
        </authorList>
    </citation>
    <scope>NUCLEOTIDE SEQUENCE [LARGE SCALE GENOMIC DNA]</scope>
    <source>
        <strain evidence="1 2">DSM 102200</strain>
    </source>
</reference>
<sequence length="75" mass="7786">MRSFRRARGDPRGRNGEPDVFAGAAVVLAGAASAYVTGNEGRCPGHAGKDRDGSALAAGHYLSARRLTVCDRLTA</sequence>
<evidence type="ECO:0000313" key="1">
    <source>
        <dbReference type="EMBL" id="TQL98021.1"/>
    </source>
</evidence>
<dbReference type="AlphaFoldDB" id="A0A543CLP1"/>
<dbReference type="EMBL" id="VFOZ01000001">
    <property type="protein sequence ID" value="TQL98021.1"/>
    <property type="molecule type" value="Genomic_DNA"/>
</dbReference>
<organism evidence="1 2">
    <name type="scientific">Actinoallomurus bryophytorum</name>
    <dbReference type="NCBI Taxonomy" id="1490222"/>
    <lineage>
        <taxon>Bacteria</taxon>
        <taxon>Bacillati</taxon>
        <taxon>Actinomycetota</taxon>
        <taxon>Actinomycetes</taxon>
        <taxon>Streptosporangiales</taxon>
        <taxon>Thermomonosporaceae</taxon>
        <taxon>Actinoallomurus</taxon>
    </lineage>
</organism>
<keyword evidence="2" id="KW-1185">Reference proteome</keyword>
<proteinExistence type="predicted"/>
<protein>
    <submittedName>
        <fullName evidence="1">Uncharacterized protein</fullName>
    </submittedName>
</protein>
<accession>A0A543CLP1</accession>